<gene>
    <name evidence="2" type="ORF">S01H4_14211</name>
</gene>
<evidence type="ECO:0000313" key="2">
    <source>
        <dbReference type="EMBL" id="GAG59920.1"/>
    </source>
</evidence>
<dbReference type="AlphaFoldDB" id="X0YUI2"/>
<dbReference type="EMBL" id="BART01006237">
    <property type="protein sequence ID" value="GAG59920.1"/>
    <property type="molecule type" value="Genomic_DNA"/>
</dbReference>
<feature type="transmembrane region" description="Helical" evidence="1">
    <location>
        <begin position="84"/>
        <end position="103"/>
    </location>
</feature>
<keyword evidence="1" id="KW-0812">Transmembrane</keyword>
<feature type="non-terminal residue" evidence="2">
    <location>
        <position position="1"/>
    </location>
</feature>
<keyword evidence="1" id="KW-0472">Membrane</keyword>
<feature type="transmembrane region" description="Helical" evidence="1">
    <location>
        <begin position="41"/>
        <end position="63"/>
    </location>
</feature>
<evidence type="ECO:0000256" key="1">
    <source>
        <dbReference type="SAM" id="Phobius"/>
    </source>
</evidence>
<proteinExistence type="predicted"/>
<organism evidence="2">
    <name type="scientific">marine sediment metagenome</name>
    <dbReference type="NCBI Taxonomy" id="412755"/>
    <lineage>
        <taxon>unclassified sequences</taxon>
        <taxon>metagenomes</taxon>
        <taxon>ecological metagenomes</taxon>
    </lineage>
</organism>
<protein>
    <submittedName>
        <fullName evidence="2">Uncharacterized protein</fullName>
    </submittedName>
</protein>
<reference evidence="2" key="1">
    <citation type="journal article" date="2014" name="Front. Microbiol.">
        <title>High frequency of phylogenetically diverse reductive dehalogenase-homologous genes in deep subseafloor sedimentary metagenomes.</title>
        <authorList>
            <person name="Kawai M."/>
            <person name="Futagami T."/>
            <person name="Toyoda A."/>
            <person name="Takaki Y."/>
            <person name="Nishi S."/>
            <person name="Hori S."/>
            <person name="Arai W."/>
            <person name="Tsubouchi T."/>
            <person name="Morono Y."/>
            <person name="Uchiyama I."/>
            <person name="Ito T."/>
            <person name="Fujiyama A."/>
            <person name="Inagaki F."/>
            <person name="Takami H."/>
        </authorList>
    </citation>
    <scope>NUCLEOTIDE SEQUENCE</scope>
    <source>
        <strain evidence="2">Expedition CK06-06</strain>
    </source>
</reference>
<accession>X0YUI2</accession>
<sequence>CFIGIPLGMLLSRVAIAATGFFIFNPPLFFSEPILVSLDSLIISAIVTIALLMLTLGGYRAVYSTKKSVDEGRGKLAKLSKGLGLIRWDVMIVAISGLFLLALTTGSSVTASNPLLSLILPIIPIPLFLGMASISMKALRWGANRLSKVMRRVVGDVPASIGIRRVGKGASSAGAAAMILVLAICLSWNSAIIDASMPVTA</sequence>
<name>X0YUI2_9ZZZZ</name>
<feature type="transmembrane region" description="Helical" evidence="1">
    <location>
        <begin position="173"/>
        <end position="193"/>
    </location>
</feature>
<keyword evidence="1" id="KW-1133">Transmembrane helix</keyword>
<feature type="transmembrane region" description="Helical" evidence="1">
    <location>
        <begin position="115"/>
        <end position="136"/>
    </location>
</feature>
<comment type="caution">
    <text evidence="2">The sequence shown here is derived from an EMBL/GenBank/DDBJ whole genome shotgun (WGS) entry which is preliminary data.</text>
</comment>